<evidence type="ECO:0000313" key="3">
    <source>
        <dbReference type="Proteomes" id="UP000179807"/>
    </source>
</evidence>
<sequence>MKPKKGHNESNYDQMDLMTLLTNLDLDTVDLIGQNQLDQINMLQIQVNSLENQLASKKEELVRFEKKHLHTVNNINQKVNLIMKSLNPSEKETFEVLQKIAQNDNSFDKIIQFTDFMFSFSKSNSEALNLMSHQLNDHIKLIEQINSNQSSSYAIASPRTLQKIFISQLEKTKSFLNNTNLHMRNNSNNNEGFPTIENSLNLKPLSKSYSFEKLKKVITGFELPNHELKTLLLQEIACVDTLRNYIQENHANKKSIQGNKENGIELTSQFTKEVTPETENRLRVKLEKELRAQIEAEFQFQKLDQSIEHNNNIEKMKFDLENQLKRTIREQTIHECLKQNTKLHSRILNSIRPEIENEIMNKLNKNNTEIQNELMKNNDLFLEDQKKEIHRQFEEEFNQKFKKIEVDLKKNLEFEILQKYKNLSHNQNMQQYRNSQIMNSHQIQDSSGLIQKNEINNNESDGFDDIDLMKELFPKVLEARGIISRHSFSTTDFISQVSLLSNDLIYLRKRFRIRGMNFLKPLIELEDQVLQLDQLHSQTRALLTRQTEVISELRQKTEYNSWFQWAKNIYNQITGYEFKIEENDDITELRSAIEQEIKQGFSRKKGIYSCV</sequence>
<dbReference type="RefSeq" id="XP_068353896.1">
    <property type="nucleotide sequence ID" value="XM_068508501.1"/>
</dbReference>
<gene>
    <name evidence="2" type="ORF">TRFO_32445</name>
</gene>
<comment type="caution">
    <text evidence="2">The sequence shown here is derived from an EMBL/GenBank/DDBJ whole genome shotgun (WGS) entry which is preliminary data.</text>
</comment>
<dbReference type="VEuPathDB" id="TrichDB:TRFO_32445"/>
<accession>A0A1J4JQS2</accession>
<dbReference type="Proteomes" id="UP000179807">
    <property type="component" value="Unassembled WGS sequence"/>
</dbReference>
<keyword evidence="3" id="KW-1185">Reference proteome</keyword>
<organism evidence="2 3">
    <name type="scientific">Tritrichomonas foetus</name>
    <dbReference type="NCBI Taxonomy" id="1144522"/>
    <lineage>
        <taxon>Eukaryota</taxon>
        <taxon>Metamonada</taxon>
        <taxon>Parabasalia</taxon>
        <taxon>Tritrichomonadida</taxon>
        <taxon>Tritrichomonadidae</taxon>
        <taxon>Tritrichomonas</taxon>
    </lineage>
</organism>
<keyword evidence="1" id="KW-0175">Coiled coil</keyword>
<name>A0A1J4JQS2_9EUKA</name>
<evidence type="ECO:0000256" key="1">
    <source>
        <dbReference type="SAM" id="Coils"/>
    </source>
</evidence>
<dbReference type="EMBL" id="MLAK01000939">
    <property type="protein sequence ID" value="OHT00760.1"/>
    <property type="molecule type" value="Genomic_DNA"/>
</dbReference>
<evidence type="ECO:0000313" key="2">
    <source>
        <dbReference type="EMBL" id="OHT00760.1"/>
    </source>
</evidence>
<feature type="coiled-coil region" evidence="1">
    <location>
        <begin position="33"/>
        <end position="67"/>
    </location>
</feature>
<dbReference type="AlphaFoldDB" id="A0A1J4JQS2"/>
<reference evidence="2" key="1">
    <citation type="submission" date="2016-10" db="EMBL/GenBank/DDBJ databases">
        <authorList>
            <person name="Benchimol M."/>
            <person name="Almeida L.G."/>
            <person name="Vasconcelos A.T."/>
            <person name="Perreira-Neves A."/>
            <person name="Rosa I.A."/>
            <person name="Tasca T."/>
            <person name="Bogo M.R."/>
            <person name="de Souza W."/>
        </authorList>
    </citation>
    <scope>NUCLEOTIDE SEQUENCE [LARGE SCALE GENOMIC DNA]</scope>
    <source>
        <strain evidence="2">K</strain>
    </source>
</reference>
<proteinExistence type="predicted"/>
<dbReference type="GeneID" id="94843205"/>
<protein>
    <submittedName>
        <fullName evidence="2">Uncharacterized protein</fullName>
    </submittedName>
</protein>